<dbReference type="PRINTS" id="PR00689">
    <property type="entry name" value="ACOABINDINGP"/>
</dbReference>
<dbReference type="EMBL" id="ML005000">
    <property type="protein sequence ID" value="RKP20996.1"/>
    <property type="molecule type" value="Genomic_DNA"/>
</dbReference>
<dbReference type="InterPro" id="IPR035984">
    <property type="entry name" value="Acyl-CoA-binding_sf"/>
</dbReference>
<protein>
    <submittedName>
        <fullName evidence="5">Acyl-CoA-binding protein</fullName>
    </submittedName>
    <submittedName>
        <fullName evidence="4">Acyl-CoA-binding-like protein</fullName>
    </submittedName>
</protein>
<name>A0A075AMY5_ROZAC</name>
<dbReference type="GO" id="GO:0042761">
    <property type="term" value="P:very long-chain fatty acid biosynthetic process"/>
    <property type="evidence" value="ECO:0007669"/>
    <property type="project" value="EnsemblFungi"/>
</dbReference>
<dbReference type="SUPFAM" id="SSF47027">
    <property type="entry name" value="Acyl-CoA binding protein"/>
    <property type="match status" value="1"/>
</dbReference>
<dbReference type="InterPro" id="IPR000582">
    <property type="entry name" value="Acyl-CoA-binding_protein"/>
</dbReference>
<dbReference type="PANTHER" id="PTHR23310">
    <property type="entry name" value="ACYL-COA-BINDING PROTEIN, ACBP"/>
    <property type="match status" value="1"/>
</dbReference>
<dbReference type="PANTHER" id="PTHR23310:SF62">
    <property type="entry name" value="ACYL-COA BINDING PROTEIN 1, ISOFORM A"/>
    <property type="match status" value="1"/>
</dbReference>
<keyword evidence="2" id="KW-0446">Lipid-binding</keyword>
<dbReference type="AlphaFoldDB" id="A0A075AMY5"/>
<reference evidence="5" key="3">
    <citation type="submission" date="2018-08" db="EMBL/GenBank/DDBJ databases">
        <title>Leveraging single-cell genomics to expand the Fungal Tree of Life.</title>
        <authorList>
            <consortium name="DOE Joint Genome Institute"/>
            <person name="Ahrendt S.R."/>
            <person name="Quandt C.A."/>
            <person name="Ciobanu D."/>
            <person name="Clum A."/>
            <person name="Salamov A."/>
            <person name="Andreopoulos B."/>
            <person name="Cheng J.-F."/>
            <person name="Woyke T."/>
            <person name="Pelin A."/>
            <person name="Henrissat B."/>
            <person name="Reynolds N."/>
            <person name="Benny G.L."/>
            <person name="Smith M.E."/>
            <person name="James T.Y."/>
            <person name="Grigoriev I.V."/>
        </authorList>
    </citation>
    <scope>NUCLEOTIDE SEQUENCE</scope>
    <source>
        <strain evidence="5">CSF55</strain>
    </source>
</reference>
<dbReference type="GO" id="GO:0036042">
    <property type="term" value="F:long-chain fatty acyl-CoA binding"/>
    <property type="evidence" value="ECO:0007669"/>
    <property type="project" value="EnsemblFungi"/>
</dbReference>
<dbReference type="PROSITE" id="PS51228">
    <property type="entry name" value="ACB_2"/>
    <property type="match status" value="1"/>
</dbReference>
<sequence length="90" mass="9991">MSDPKSTNNPEFIAAADAAKSLKTTPSNDDLIKLYSLFKQAIEGDNTTPQPGMLDLKGKAKWNGWNSQKGKSKETAQKEYIQFVKELQSK</sequence>
<evidence type="ECO:0000259" key="3">
    <source>
        <dbReference type="PROSITE" id="PS51228"/>
    </source>
</evidence>
<keyword evidence="6" id="KW-1185">Reference proteome</keyword>
<gene>
    <name evidence="4" type="ORF">O9G_001025</name>
    <name evidence="5" type="ORF">ROZALSC1DRAFT_27566</name>
</gene>
<reference evidence="7" key="2">
    <citation type="journal article" date="2018" name="Nat. Microbiol.">
        <title>Leveraging single-cell genomics to expand the fungal tree of life.</title>
        <authorList>
            <person name="Ahrendt S.R."/>
            <person name="Quandt C.A."/>
            <person name="Ciobanu D."/>
            <person name="Clum A."/>
            <person name="Salamov A."/>
            <person name="Andreopoulos B."/>
            <person name="Cheng J.F."/>
            <person name="Woyke T."/>
            <person name="Pelin A."/>
            <person name="Henrissat B."/>
            <person name="Reynolds N.K."/>
            <person name="Benny G.L."/>
            <person name="Smith M.E."/>
            <person name="James T.Y."/>
            <person name="Grigoriev I.V."/>
        </authorList>
    </citation>
    <scope>NUCLEOTIDE SEQUENCE [LARGE SCALE GENOMIC DNA]</scope>
    <source>
        <strain evidence="7">CSF55</strain>
    </source>
</reference>
<reference evidence="4 6" key="1">
    <citation type="journal article" date="2013" name="Curr. Biol.">
        <title>Shared signatures of parasitism and phylogenomics unite Cryptomycota and microsporidia.</title>
        <authorList>
            <person name="James T.Y."/>
            <person name="Pelin A."/>
            <person name="Bonen L."/>
            <person name="Ahrendt S."/>
            <person name="Sain D."/>
            <person name="Corradi N."/>
            <person name="Stajich J.E."/>
        </authorList>
    </citation>
    <scope>NUCLEOTIDE SEQUENCE [LARGE SCALE GENOMIC DNA]</scope>
    <source>
        <strain evidence="4">CSF55</strain>
        <strain evidence="4">CSF55</strain>
    </source>
</reference>
<evidence type="ECO:0000256" key="2">
    <source>
        <dbReference type="ARBA" id="ARBA00023121"/>
    </source>
</evidence>
<dbReference type="Proteomes" id="UP000281549">
    <property type="component" value="Unassembled WGS sequence"/>
</dbReference>
<comment type="similarity">
    <text evidence="1">Belongs to the ACBP family.</text>
</comment>
<dbReference type="Gene3D" id="1.20.80.10">
    <property type="match status" value="1"/>
</dbReference>
<dbReference type="OMA" id="RYKFEAW"/>
<proteinExistence type="inferred from homology"/>
<dbReference type="InterPro" id="IPR014352">
    <property type="entry name" value="FERM/acyl-CoA-bd_prot_sf"/>
</dbReference>
<accession>A0A075AMY5</accession>
<evidence type="ECO:0000313" key="5">
    <source>
        <dbReference type="EMBL" id="RKP20996.1"/>
    </source>
</evidence>
<feature type="domain" description="ACB" evidence="3">
    <location>
        <begin position="8"/>
        <end position="90"/>
    </location>
</feature>
<evidence type="ECO:0000313" key="7">
    <source>
        <dbReference type="Proteomes" id="UP000281549"/>
    </source>
</evidence>
<dbReference type="GO" id="GO:0005576">
    <property type="term" value="C:extracellular region"/>
    <property type="evidence" value="ECO:0007669"/>
    <property type="project" value="EnsemblFungi"/>
</dbReference>
<dbReference type="Pfam" id="PF00887">
    <property type="entry name" value="ACBP"/>
    <property type="match status" value="1"/>
</dbReference>
<dbReference type="STRING" id="988480.A0A075AMY5"/>
<dbReference type="Proteomes" id="UP000030755">
    <property type="component" value="Unassembled WGS sequence"/>
</dbReference>
<organism evidence="4 6">
    <name type="scientific">Rozella allomycis (strain CSF55)</name>
    <dbReference type="NCBI Taxonomy" id="988480"/>
    <lineage>
        <taxon>Eukaryota</taxon>
        <taxon>Fungi</taxon>
        <taxon>Fungi incertae sedis</taxon>
        <taxon>Cryptomycota</taxon>
        <taxon>Cryptomycota incertae sedis</taxon>
        <taxon>Rozella</taxon>
    </lineage>
</organism>
<evidence type="ECO:0000256" key="1">
    <source>
        <dbReference type="ARBA" id="ARBA00005567"/>
    </source>
</evidence>
<dbReference type="EMBL" id="KE561300">
    <property type="protein sequence ID" value="EPZ31114.1"/>
    <property type="molecule type" value="Genomic_DNA"/>
</dbReference>
<evidence type="ECO:0000313" key="4">
    <source>
        <dbReference type="EMBL" id="EPZ31114.1"/>
    </source>
</evidence>
<dbReference type="OrthoDB" id="346910at2759"/>
<evidence type="ECO:0000313" key="6">
    <source>
        <dbReference type="Proteomes" id="UP000030755"/>
    </source>
</evidence>
<dbReference type="HOGENOM" id="CLU_118853_4_1_1"/>